<accession>A0AAV9VVB1</accession>
<keyword evidence="2" id="KW-1185">Reference proteome</keyword>
<sequence>MVKDSDIEQQKFHAFVNSQAGKFSEEEKSTLQIDSFDAFEKFWNKTLDTRQNFEANHEHGVGLAARTAQNFAASVYDILQHVGPLVEVVKDLGAPYGGMTIGTISFLFIVAKNRVSMENQISDTLLQIRDRVAGG</sequence>
<reference evidence="1 2" key="1">
    <citation type="submission" date="2023-08" db="EMBL/GenBank/DDBJ databases">
        <authorList>
            <person name="Palmer J.M."/>
        </authorList>
    </citation>
    <scope>NUCLEOTIDE SEQUENCE [LARGE SCALE GENOMIC DNA]</scope>
    <source>
        <strain evidence="1 2">TWF481</strain>
    </source>
</reference>
<dbReference type="AlphaFoldDB" id="A0AAV9VVB1"/>
<dbReference type="Proteomes" id="UP001370758">
    <property type="component" value="Unassembled WGS sequence"/>
</dbReference>
<proteinExistence type="predicted"/>
<protein>
    <recommendedName>
        <fullName evidence="3">Fungal STAND N-terminal Goodbye domain-containing protein</fullName>
    </recommendedName>
</protein>
<organism evidence="1 2">
    <name type="scientific">Arthrobotrys musiformis</name>
    <dbReference type="NCBI Taxonomy" id="47236"/>
    <lineage>
        <taxon>Eukaryota</taxon>
        <taxon>Fungi</taxon>
        <taxon>Dikarya</taxon>
        <taxon>Ascomycota</taxon>
        <taxon>Pezizomycotina</taxon>
        <taxon>Orbiliomycetes</taxon>
        <taxon>Orbiliales</taxon>
        <taxon>Orbiliaceae</taxon>
        <taxon>Arthrobotrys</taxon>
    </lineage>
</organism>
<evidence type="ECO:0000313" key="1">
    <source>
        <dbReference type="EMBL" id="KAK6495010.1"/>
    </source>
</evidence>
<comment type="caution">
    <text evidence="1">The sequence shown here is derived from an EMBL/GenBank/DDBJ whole genome shotgun (WGS) entry which is preliminary data.</text>
</comment>
<dbReference type="EMBL" id="JAVHJL010000013">
    <property type="protein sequence ID" value="KAK6495010.1"/>
    <property type="molecule type" value="Genomic_DNA"/>
</dbReference>
<gene>
    <name evidence="1" type="ORF">TWF481_003038</name>
</gene>
<evidence type="ECO:0008006" key="3">
    <source>
        <dbReference type="Google" id="ProtNLM"/>
    </source>
</evidence>
<evidence type="ECO:0000313" key="2">
    <source>
        <dbReference type="Proteomes" id="UP001370758"/>
    </source>
</evidence>
<name>A0AAV9VVB1_9PEZI</name>